<sequence>MVKPRQLARISPWQAIAAAATTFSESTPAAIAAALIGMHTA</sequence>
<gene>
    <name evidence="1" type="ORF">ACFFSA_36270</name>
</gene>
<reference evidence="1 2" key="1">
    <citation type="submission" date="2024-09" db="EMBL/GenBank/DDBJ databases">
        <authorList>
            <person name="Sun Q."/>
            <person name="Mori K."/>
        </authorList>
    </citation>
    <scope>NUCLEOTIDE SEQUENCE [LARGE SCALE GENOMIC DNA]</scope>
    <source>
        <strain evidence="1 2">JCM 3143</strain>
    </source>
</reference>
<evidence type="ECO:0000313" key="1">
    <source>
        <dbReference type="EMBL" id="MFB9628562.1"/>
    </source>
</evidence>
<comment type="caution">
    <text evidence="1">The sequence shown here is derived from an EMBL/GenBank/DDBJ whole genome shotgun (WGS) entry which is preliminary data.</text>
</comment>
<accession>A0ABV5SA80</accession>
<dbReference type="RefSeq" id="WP_344990774.1">
    <property type="nucleotide sequence ID" value="NZ_BAAAXV010000005.1"/>
</dbReference>
<organism evidence="1 2">
    <name type="scientific">Nonomuraea helvata</name>
    <dbReference type="NCBI Taxonomy" id="37484"/>
    <lineage>
        <taxon>Bacteria</taxon>
        <taxon>Bacillati</taxon>
        <taxon>Actinomycetota</taxon>
        <taxon>Actinomycetes</taxon>
        <taxon>Streptosporangiales</taxon>
        <taxon>Streptosporangiaceae</taxon>
        <taxon>Nonomuraea</taxon>
    </lineage>
</organism>
<dbReference type="EMBL" id="JBHMBW010000049">
    <property type="protein sequence ID" value="MFB9628562.1"/>
    <property type="molecule type" value="Genomic_DNA"/>
</dbReference>
<protein>
    <submittedName>
        <fullName evidence="1">Uncharacterized protein</fullName>
    </submittedName>
</protein>
<proteinExistence type="predicted"/>
<name>A0ABV5SA80_9ACTN</name>
<dbReference type="Proteomes" id="UP001589532">
    <property type="component" value="Unassembled WGS sequence"/>
</dbReference>
<keyword evidence="2" id="KW-1185">Reference proteome</keyword>
<evidence type="ECO:0000313" key="2">
    <source>
        <dbReference type="Proteomes" id="UP001589532"/>
    </source>
</evidence>